<dbReference type="SMART" id="SM00233">
    <property type="entry name" value="PH"/>
    <property type="match status" value="1"/>
</dbReference>
<reference evidence="5" key="1">
    <citation type="submission" date="2017-01" db="EMBL/GenBank/DDBJ databases">
        <authorList>
            <person name="Wang Y."/>
            <person name="White M."/>
            <person name="Kvist S."/>
            <person name="Moncalvo J.-M."/>
        </authorList>
    </citation>
    <scope>NUCLEOTIDE SEQUENCE [LARGE SCALE GENOMIC DNA]</scope>
    <source>
        <strain evidence="5">COL-18-3</strain>
    </source>
</reference>
<feature type="domain" description="PH" evidence="3">
    <location>
        <begin position="344"/>
        <end position="461"/>
    </location>
</feature>
<name>A0A1R1PGD1_ZANCU</name>
<comment type="caution">
    <text evidence="4">The sequence shown here is derived from an EMBL/GenBank/DDBJ whole genome shotgun (WGS) entry which is preliminary data.</text>
</comment>
<feature type="region of interest" description="Disordered" evidence="2">
    <location>
        <begin position="30"/>
        <end position="70"/>
    </location>
</feature>
<evidence type="ECO:0000256" key="2">
    <source>
        <dbReference type="SAM" id="MobiDB-lite"/>
    </source>
</evidence>
<accession>A0A1R1PGD1</accession>
<feature type="compositionally biased region" description="Polar residues" evidence="2">
    <location>
        <begin position="702"/>
        <end position="712"/>
    </location>
</feature>
<proteinExistence type="predicted"/>
<feature type="compositionally biased region" description="Polar residues" evidence="2">
    <location>
        <begin position="48"/>
        <end position="62"/>
    </location>
</feature>
<evidence type="ECO:0000259" key="3">
    <source>
        <dbReference type="PROSITE" id="PS50003"/>
    </source>
</evidence>
<dbReference type="SUPFAM" id="SSF50729">
    <property type="entry name" value="PH domain-like"/>
    <property type="match status" value="1"/>
</dbReference>
<feature type="region of interest" description="Disordered" evidence="2">
    <location>
        <begin position="639"/>
        <end position="736"/>
    </location>
</feature>
<dbReference type="EMBL" id="LSSK01001323">
    <property type="protein sequence ID" value="OMH80040.1"/>
    <property type="molecule type" value="Genomic_DNA"/>
</dbReference>
<keyword evidence="1" id="KW-0175">Coiled coil</keyword>
<organism evidence="4 5">
    <name type="scientific">Zancudomyces culisetae</name>
    <name type="common">Gut fungus</name>
    <name type="synonym">Smittium culisetae</name>
    <dbReference type="NCBI Taxonomy" id="1213189"/>
    <lineage>
        <taxon>Eukaryota</taxon>
        <taxon>Fungi</taxon>
        <taxon>Fungi incertae sedis</taxon>
        <taxon>Zoopagomycota</taxon>
        <taxon>Kickxellomycotina</taxon>
        <taxon>Harpellomycetes</taxon>
        <taxon>Harpellales</taxon>
        <taxon>Legeriomycetaceae</taxon>
        <taxon>Zancudomyces</taxon>
    </lineage>
</organism>
<dbReference type="AlphaFoldDB" id="A0A1R1PGD1"/>
<feature type="compositionally biased region" description="Polar residues" evidence="2">
    <location>
        <begin position="667"/>
        <end position="690"/>
    </location>
</feature>
<dbReference type="Pfam" id="PF20400">
    <property type="entry name" value="BAR_4"/>
    <property type="match status" value="1"/>
</dbReference>
<protein>
    <recommendedName>
        <fullName evidence="3">PH domain-containing protein</fullName>
    </recommendedName>
</protein>
<evidence type="ECO:0000313" key="5">
    <source>
        <dbReference type="Proteomes" id="UP000188320"/>
    </source>
</evidence>
<keyword evidence="5" id="KW-1185">Reference proteome</keyword>
<sequence length="736" mass="80548">MSFSKSILKKLGAKGKAATAVPHEFLYGSKSKKNDVKNTQEPDDAQSIAPSVSESLDTTHVQSKAADSVGTGGETDLIYLRMRGLRQLVKSYIQHFESLAKAYKQTLDTFQKGQDIFNKPLANDFLFLPNNEGGILSCASSLQSFLSDQLRLKAQAGLNAVNNVLANLEAYKNDIKAKMNDYNSRLGLIYSNLTKCKSAAETTQQALEKAMEMLKIESEAPKAGDPYLLNLEMKSLIARRVDMENTLYLAIQSELKNLADWEVTFLQSMQALIAGFFDWEAKSNLKTSEAEKKIADLFSSAVATAEWSGFVTKYKDLLEFPQNCDGKSNVSNYKYTYMDHSSLRIIKKGRLQREDIGYGISNKFKDCQAVITETGFMHLFDEVSGIQKNAPNLTIYLPSVSLAPIDTPDLPRSALLLYTKKGSAKSTALTATISNKTKYLLKAEDYVEMKEWWKIIDKYTTASVSEILQKEEIVDKKDNVSAIGLPAIGSATSTKDDASVFGTTRSLHSSNIDSQYLLTGTNSIGFGQPGHVFSYQPVQQPDGQIVYIPVVQHTAVEEPSGVFDPSQYPSGIPQYGTNPHLQSPGFGYINAGGAQMPMMMQYPPQPQQMMNVPGSSQPGLVPTLPMSFMQGMPSAQMTPQLLQSQLQPQVQPQLQAQPTGKNDQKPDSLTPNSSSSNQKPVEGQAVSTEPTPAASKTPEDPASSNTQKTEQASAPKEHTVDGTAAAESDVFHECSE</sequence>
<dbReference type="PANTHER" id="PTHR31941">
    <property type="entry name" value="CYTOSKELETAL SIGNALING PROTEIN SLM1"/>
    <property type="match status" value="1"/>
</dbReference>
<dbReference type="InterPro" id="IPR011993">
    <property type="entry name" value="PH-like_dom_sf"/>
</dbReference>
<dbReference type="PROSITE" id="PS50003">
    <property type="entry name" value="PH_DOMAIN"/>
    <property type="match status" value="1"/>
</dbReference>
<dbReference type="InterPro" id="IPR046868">
    <property type="entry name" value="BAR_4"/>
</dbReference>
<gene>
    <name evidence="4" type="ORF">AX774_g6542</name>
</gene>
<evidence type="ECO:0000256" key="1">
    <source>
        <dbReference type="SAM" id="Coils"/>
    </source>
</evidence>
<feature type="compositionally biased region" description="Low complexity" evidence="2">
    <location>
        <begin position="639"/>
        <end position="658"/>
    </location>
</feature>
<feature type="coiled-coil region" evidence="1">
    <location>
        <begin position="161"/>
        <end position="217"/>
    </location>
</feature>
<dbReference type="OrthoDB" id="5598057at2759"/>
<dbReference type="InterPro" id="IPR001849">
    <property type="entry name" value="PH_domain"/>
</dbReference>
<dbReference type="Proteomes" id="UP000188320">
    <property type="component" value="Unassembled WGS sequence"/>
</dbReference>
<evidence type="ECO:0000313" key="4">
    <source>
        <dbReference type="EMBL" id="OMH80040.1"/>
    </source>
</evidence>
<dbReference type="PANTHER" id="PTHR31941:SF1">
    <property type="entry name" value="CYTOSKELETAL SIGNALING PROTEIN SLM1"/>
    <property type="match status" value="1"/>
</dbReference>
<dbReference type="Gene3D" id="2.30.29.30">
    <property type="entry name" value="Pleckstrin-homology domain (PH domain)/Phosphotyrosine-binding domain (PTB)"/>
    <property type="match status" value="1"/>
</dbReference>